<accession>A0AAP5IF19</accession>
<sequence>MDDNYQTYLNRVARMTLPEAYKSQIQHIQESSKFHLTSLGVREAMPFPGYAVITPPQQDEQSENFAFYTKLQSYQQELLQLPLNSDLIVPVPPASFHFTLADLIWENAYRHACEENPLFDEQLRSCFGEIFQQYKQSMTNLGHPIIWQMLGLVVMPRSIAVCLVPQNQSFYDRITHLRRSIYQNPKLIALGIEQHYHFTGHVTLAYFGEIASDLDRDRFSRMLDQLNQQWLSSPPEFIIHRAELRKFDDMTRYYREVDWPSLDIC</sequence>
<organism evidence="1 2">
    <name type="scientific">Aetokthonos hydrillicola Thurmond2011</name>
    <dbReference type="NCBI Taxonomy" id="2712845"/>
    <lineage>
        <taxon>Bacteria</taxon>
        <taxon>Bacillati</taxon>
        <taxon>Cyanobacteriota</taxon>
        <taxon>Cyanophyceae</taxon>
        <taxon>Nostocales</taxon>
        <taxon>Hapalosiphonaceae</taxon>
        <taxon>Aetokthonos</taxon>
    </lineage>
</organism>
<dbReference type="SUPFAM" id="SSF55144">
    <property type="entry name" value="LigT-like"/>
    <property type="match status" value="1"/>
</dbReference>
<evidence type="ECO:0000313" key="1">
    <source>
        <dbReference type="EMBL" id="MDR9899214.1"/>
    </source>
</evidence>
<keyword evidence="2" id="KW-1185">Reference proteome</keyword>
<dbReference type="EMBL" id="JAALHA020000023">
    <property type="protein sequence ID" value="MDR9899214.1"/>
    <property type="molecule type" value="Genomic_DNA"/>
</dbReference>
<proteinExistence type="predicted"/>
<reference evidence="2" key="1">
    <citation type="journal article" date="2021" name="Science">
        <title>Hunting the eagle killer: A cyanobacterial neurotoxin causes vacuolar myelinopathy.</title>
        <authorList>
            <person name="Breinlinger S."/>
            <person name="Phillips T.J."/>
            <person name="Haram B.N."/>
            <person name="Mares J."/>
            <person name="Martinez Yerena J.A."/>
            <person name="Hrouzek P."/>
            <person name="Sobotka R."/>
            <person name="Henderson W.M."/>
            <person name="Schmieder P."/>
            <person name="Williams S.M."/>
            <person name="Lauderdale J.D."/>
            <person name="Wilde H.D."/>
            <person name="Gerrin W."/>
            <person name="Kust A."/>
            <person name="Washington J.W."/>
            <person name="Wagner C."/>
            <person name="Geier B."/>
            <person name="Liebeke M."/>
            <person name="Enke H."/>
            <person name="Niedermeyer T.H.J."/>
            <person name="Wilde S.B."/>
        </authorList>
    </citation>
    <scope>NUCLEOTIDE SEQUENCE [LARGE SCALE GENOMIC DNA]</scope>
    <source>
        <strain evidence="2">Thurmond2011</strain>
    </source>
</reference>
<dbReference type="RefSeq" id="WP_208340733.1">
    <property type="nucleotide sequence ID" value="NZ_CAWQFN010000736.1"/>
</dbReference>
<dbReference type="InterPro" id="IPR009097">
    <property type="entry name" value="Cyclic_Pdiesterase"/>
</dbReference>
<gene>
    <name evidence="1" type="ORF">G7B40_032325</name>
</gene>
<name>A0AAP5IF19_9CYAN</name>
<dbReference type="Gene3D" id="3.90.1140.10">
    <property type="entry name" value="Cyclic phosphodiesterase"/>
    <property type="match status" value="1"/>
</dbReference>
<comment type="caution">
    <text evidence="1">The sequence shown here is derived from an EMBL/GenBank/DDBJ whole genome shotgun (WGS) entry which is preliminary data.</text>
</comment>
<protein>
    <submittedName>
        <fullName evidence="1">DUF1868 domain-containing protein</fullName>
    </submittedName>
</protein>
<evidence type="ECO:0000313" key="2">
    <source>
        <dbReference type="Proteomes" id="UP000667802"/>
    </source>
</evidence>
<dbReference type="AlphaFoldDB" id="A0AAP5IF19"/>
<dbReference type="Proteomes" id="UP000667802">
    <property type="component" value="Unassembled WGS sequence"/>
</dbReference>